<gene>
    <name evidence="4" type="ORF">A9W98_08635</name>
    <name evidence="5" type="ORF">AWC08_19130</name>
</gene>
<evidence type="ECO:0000259" key="2">
    <source>
        <dbReference type="Pfam" id="PF03007"/>
    </source>
</evidence>
<evidence type="ECO:0000313" key="5">
    <source>
        <dbReference type="EMBL" id="ORV92702.1"/>
    </source>
</evidence>
<reference evidence="5 7" key="1">
    <citation type="submission" date="2016-01" db="EMBL/GenBank/DDBJ databases">
        <title>The new phylogeny of the genus Mycobacterium.</title>
        <authorList>
            <person name="Tarcisio F."/>
            <person name="Conor M."/>
            <person name="Antonella G."/>
            <person name="Elisabetta G."/>
            <person name="Giulia F.S."/>
            <person name="Sara T."/>
            <person name="Anna F."/>
            <person name="Clotilde B."/>
            <person name="Roberto B."/>
            <person name="Veronica D.S."/>
            <person name="Fabio R."/>
            <person name="Monica P."/>
            <person name="Olivier J."/>
            <person name="Enrico T."/>
            <person name="Nicola S."/>
        </authorList>
    </citation>
    <scope>NUCLEOTIDE SEQUENCE [LARGE SCALE GENOMIC DNA]</scope>
    <source>
        <strain evidence="5 7">DSM 44160</strain>
    </source>
</reference>
<evidence type="ECO:0000256" key="1">
    <source>
        <dbReference type="SAM" id="MobiDB-lite"/>
    </source>
</evidence>
<comment type="caution">
    <text evidence="4">The sequence shown here is derived from an EMBL/GenBank/DDBJ whole genome shotgun (WGS) entry which is preliminary data.</text>
</comment>
<dbReference type="Pfam" id="PF06974">
    <property type="entry name" value="WS_DGAT_C"/>
    <property type="match status" value="1"/>
</dbReference>
<dbReference type="GO" id="GO:0004144">
    <property type="term" value="F:diacylglycerol O-acyltransferase activity"/>
    <property type="evidence" value="ECO:0007669"/>
    <property type="project" value="InterPro"/>
</dbReference>
<reference evidence="4 6" key="2">
    <citation type="submission" date="2016-06" db="EMBL/GenBank/DDBJ databases">
        <authorList>
            <person name="Kjaerup R.B."/>
            <person name="Dalgaard T.S."/>
            <person name="Juul-Madsen H.R."/>
        </authorList>
    </citation>
    <scope>NUCLEOTIDE SEQUENCE [LARGE SCALE GENOMIC DNA]</scope>
    <source>
        <strain evidence="4 6">1245752.6</strain>
    </source>
</reference>
<protein>
    <submittedName>
        <fullName evidence="4">Uncharacterized protein</fullName>
    </submittedName>
</protein>
<dbReference type="Proteomes" id="UP000193928">
    <property type="component" value="Unassembled WGS sequence"/>
</dbReference>
<feature type="domain" description="O-acyltransferase WSD1-like N-terminal" evidence="2">
    <location>
        <begin position="46"/>
        <end position="178"/>
    </location>
</feature>
<dbReference type="RefSeq" id="WP_065132297.1">
    <property type="nucleotide sequence ID" value="NZ_JACKSU010000120.1"/>
</dbReference>
<evidence type="ECO:0000313" key="6">
    <source>
        <dbReference type="Proteomes" id="UP000093757"/>
    </source>
</evidence>
<dbReference type="InterPro" id="IPR009721">
    <property type="entry name" value="O-acyltransferase_WSD1_C"/>
</dbReference>
<dbReference type="GO" id="GO:0019432">
    <property type="term" value="P:triglyceride biosynthetic process"/>
    <property type="evidence" value="ECO:0007669"/>
    <property type="project" value="UniProtKB-UniPathway"/>
</dbReference>
<dbReference type="Proteomes" id="UP000093757">
    <property type="component" value="Unassembled WGS sequence"/>
</dbReference>
<dbReference type="InterPro" id="IPR004255">
    <property type="entry name" value="O-acyltransferase_WSD1_N"/>
</dbReference>
<evidence type="ECO:0000259" key="3">
    <source>
        <dbReference type="Pfam" id="PF06974"/>
    </source>
</evidence>
<feature type="region of interest" description="Disordered" evidence="1">
    <location>
        <begin position="389"/>
        <end position="408"/>
    </location>
</feature>
<dbReference type="EMBL" id="LQOY01000047">
    <property type="protein sequence ID" value="ORV92702.1"/>
    <property type="molecule type" value="Genomic_DNA"/>
</dbReference>
<dbReference type="UniPathway" id="UPA00282"/>
<dbReference type="AlphaFoldDB" id="A0A1A6BMN1"/>
<evidence type="ECO:0000313" key="7">
    <source>
        <dbReference type="Proteomes" id="UP000193928"/>
    </source>
</evidence>
<evidence type="ECO:0000313" key="4">
    <source>
        <dbReference type="EMBL" id="OBS03598.1"/>
    </source>
</evidence>
<organism evidence="4 6">
    <name type="scientific">Mycobacterium gordonae</name>
    <dbReference type="NCBI Taxonomy" id="1778"/>
    <lineage>
        <taxon>Bacteria</taxon>
        <taxon>Bacillati</taxon>
        <taxon>Actinomycetota</taxon>
        <taxon>Actinomycetes</taxon>
        <taxon>Mycobacteriales</taxon>
        <taxon>Mycobacteriaceae</taxon>
        <taxon>Mycobacterium</taxon>
    </lineage>
</organism>
<name>A0A1A6BMN1_MYCGO</name>
<dbReference type="Pfam" id="PF03007">
    <property type="entry name" value="WS_DGAT_cat"/>
    <property type="match status" value="1"/>
</dbReference>
<accession>A0A1A6BMN1</accession>
<feature type="domain" description="O-acyltransferase WSD1 C-terminal" evidence="3">
    <location>
        <begin position="285"/>
        <end position="356"/>
    </location>
</feature>
<sequence length="408" mass="43426">MAELMAPGTADSRAPDSDLPAGMATGAVAVLAGPVPGCGEIKDLLAERFAPDPGLDITAHVHRVALPTPGDDSELFRAIAHAAERPLAADGPRWECWIIEGLQDDRWAILIRIARDLAEHLPAAHLLARLCAPEDRGAFTDSTVGQTVSPTDTPGWAGALWQAAARAVNGLAAVAGAVLAGGPPPSARRYRTVVVPRGAVDQISRKFGVTADVVALAAVTEGFRTALDQRGEQPRKDALRILGPALSHLPVEHRDPLQQLRAVRAQASPRPAAKSPVALCVNVIHALARMPRQTVVTLDTTPPGPRHQLRLLGRRLERLLPIPPTPPERGTGVAVLSYRDDLIFGITTDYDATPDVLAEGIASGVARLVAASRDSVVLFDGRRKRPTRALPNRAARWRPSSPPARVRH</sequence>
<dbReference type="OrthoDB" id="9810950at2"/>
<keyword evidence="7" id="KW-1185">Reference proteome</keyword>
<dbReference type="EMBL" id="MAEM01000056">
    <property type="protein sequence ID" value="OBS03598.1"/>
    <property type="molecule type" value="Genomic_DNA"/>
</dbReference>
<proteinExistence type="predicted"/>